<dbReference type="InterPro" id="IPR051198">
    <property type="entry name" value="BchE-like"/>
</dbReference>
<dbReference type="InterPro" id="IPR007197">
    <property type="entry name" value="rSAM"/>
</dbReference>
<dbReference type="SMART" id="SM00729">
    <property type="entry name" value="Elp3"/>
    <property type="match status" value="1"/>
</dbReference>
<evidence type="ECO:0000256" key="2">
    <source>
        <dbReference type="ARBA" id="ARBA00022691"/>
    </source>
</evidence>
<evidence type="ECO:0000256" key="1">
    <source>
        <dbReference type="ARBA" id="ARBA00001966"/>
    </source>
</evidence>
<protein>
    <submittedName>
        <fullName evidence="7">Radical SAM protein</fullName>
    </submittedName>
</protein>
<evidence type="ECO:0000256" key="5">
    <source>
        <dbReference type="ARBA" id="ARBA00023014"/>
    </source>
</evidence>
<evidence type="ECO:0000256" key="3">
    <source>
        <dbReference type="ARBA" id="ARBA00022723"/>
    </source>
</evidence>
<keyword evidence="5" id="KW-0411">Iron-sulfur</keyword>
<dbReference type="PANTHER" id="PTHR43409">
    <property type="entry name" value="ANAEROBIC MAGNESIUM-PROTOPORPHYRIN IX MONOMETHYL ESTER CYCLASE-RELATED"/>
    <property type="match status" value="1"/>
</dbReference>
<organism evidence="7 8">
    <name type="scientific">Taurinivorans muris</name>
    <dbReference type="NCBI Taxonomy" id="2787751"/>
    <lineage>
        <taxon>Bacteria</taxon>
        <taxon>Pseudomonadati</taxon>
        <taxon>Thermodesulfobacteriota</taxon>
        <taxon>Desulfovibrionia</taxon>
        <taxon>Desulfovibrionales</taxon>
        <taxon>Desulfovibrionaceae</taxon>
        <taxon>Taurinivorans</taxon>
    </lineage>
</organism>
<dbReference type="CDD" id="cd01335">
    <property type="entry name" value="Radical_SAM"/>
    <property type="match status" value="1"/>
</dbReference>
<dbReference type="InterPro" id="IPR058240">
    <property type="entry name" value="rSAM_sf"/>
</dbReference>
<evidence type="ECO:0000313" key="7">
    <source>
        <dbReference type="EMBL" id="UWX06007.1"/>
    </source>
</evidence>
<evidence type="ECO:0000313" key="8">
    <source>
        <dbReference type="Proteomes" id="UP001058120"/>
    </source>
</evidence>
<evidence type="ECO:0000256" key="4">
    <source>
        <dbReference type="ARBA" id="ARBA00023004"/>
    </source>
</evidence>
<sequence>MKFTEPAMRPPQEAQSLLLRATQGCTYNKCHFCYVSRGYPFMAVTPDQLEQEILSQKSFFPANTAVYLTGSNPFALPTNKLKEYLAVLRKHFPYFTRVSMQSRIDDITAKSDAELQELCELGLSNIYTGTENGNDTVLKLMNKGHGSAETIEQLLRLDKAGITYTAFYILGMGGKGTGLASGELTAKMFNQVHPVRITTTGMTVFPDTPVEEMAKHGEFIEASEREKIEELQIFLKTLAIDTFYDGVHYLNPLNYRFANSDVEKKNLVLADIDEVLRSYSDNELEVMVNRKQMRSL</sequence>
<name>A0ABY5Y2R7_9BACT</name>
<dbReference type="RefSeq" id="WP_334315604.1">
    <property type="nucleotide sequence ID" value="NZ_CP065938.1"/>
</dbReference>
<keyword evidence="3" id="KW-0479">Metal-binding</keyword>
<keyword evidence="4" id="KW-0408">Iron</keyword>
<keyword evidence="2" id="KW-0949">S-adenosyl-L-methionine</keyword>
<proteinExistence type="predicted"/>
<dbReference type="PANTHER" id="PTHR43409:SF4">
    <property type="entry name" value="RADICAL SAM SUPERFAMILY PROTEIN"/>
    <property type="match status" value="1"/>
</dbReference>
<dbReference type="InterPro" id="IPR013785">
    <property type="entry name" value="Aldolase_TIM"/>
</dbReference>
<gene>
    <name evidence="7" type="ORF">JBF11_01405</name>
</gene>
<dbReference type="SUPFAM" id="SSF102114">
    <property type="entry name" value="Radical SAM enzymes"/>
    <property type="match status" value="1"/>
</dbReference>
<comment type="cofactor">
    <cofactor evidence="1">
        <name>[4Fe-4S] cluster</name>
        <dbReference type="ChEBI" id="CHEBI:49883"/>
    </cofactor>
</comment>
<reference evidence="7" key="1">
    <citation type="submission" date="2020-12" db="EMBL/GenBank/DDBJ databases">
        <title>Taurinivorans muris gen. nov., sp. nov., fundamental and realized metabolic niche of a ubiquitous sulfidogenic bacterium in the murine intestine.</title>
        <authorList>
            <person name="Ye H."/>
            <person name="Hanson B.T."/>
            <person name="Loy A."/>
        </authorList>
    </citation>
    <scope>NUCLEOTIDE SEQUENCE</scope>
    <source>
        <strain evidence="7">LT0009</strain>
    </source>
</reference>
<feature type="domain" description="Radical SAM core" evidence="6">
    <location>
        <begin position="11"/>
        <end position="241"/>
    </location>
</feature>
<dbReference type="InterPro" id="IPR006638">
    <property type="entry name" value="Elp3/MiaA/NifB-like_rSAM"/>
</dbReference>
<keyword evidence="8" id="KW-1185">Reference proteome</keyword>
<dbReference type="SFLD" id="SFLDS00029">
    <property type="entry name" value="Radical_SAM"/>
    <property type="match status" value="1"/>
</dbReference>
<dbReference type="EMBL" id="CP065938">
    <property type="protein sequence ID" value="UWX06007.1"/>
    <property type="molecule type" value="Genomic_DNA"/>
</dbReference>
<accession>A0ABY5Y2R7</accession>
<dbReference type="PROSITE" id="PS51918">
    <property type="entry name" value="RADICAL_SAM"/>
    <property type="match status" value="1"/>
</dbReference>
<dbReference type="Proteomes" id="UP001058120">
    <property type="component" value="Chromosome"/>
</dbReference>
<dbReference type="SFLD" id="SFLDG01095">
    <property type="entry name" value="Uncharacterised_Radical_SAM_Su"/>
    <property type="match status" value="1"/>
</dbReference>
<evidence type="ECO:0000259" key="6">
    <source>
        <dbReference type="PROSITE" id="PS51918"/>
    </source>
</evidence>
<dbReference type="Gene3D" id="3.20.20.70">
    <property type="entry name" value="Aldolase class I"/>
    <property type="match status" value="1"/>
</dbReference>
<dbReference type="Pfam" id="PF04055">
    <property type="entry name" value="Radical_SAM"/>
    <property type="match status" value="1"/>
</dbReference>
<dbReference type="SFLD" id="SFLDG01082">
    <property type="entry name" value="B12-binding_domain_containing"/>
    <property type="match status" value="1"/>
</dbReference>